<evidence type="ECO:0000313" key="7">
    <source>
        <dbReference type="Proteomes" id="UP000807306"/>
    </source>
</evidence>
<sequence>MIQSSTRFAHNVVYDKVEGHSLVTDGVYGYFRHPSYAGSFYWSLGMQMVLQNPLSFILFCVVMRRFSITEFEAEEDALIKYFGND</sequence>
<reference evidence="6" key="1">
    <citation type="submission" date="2020-11" db="EMBL/GenBank/DDBJ databases">
        <authorList>
            <consortium name="DOE Joint Genome Institute"/>
            <person name="Ahrendt S."/>
            <person name="Riley R."/>
            <person name="Andreopoulos W."/>
            <person name="Labutti K."/>
            <person name="Pangilinan J."/>
            <person name="Ruiz-Duenas F.J."/>
            <person name="Barrasa J.M."/>
            <person name="Sanchez-Garcia M."/>
            <person name="Camarero S."/>
            <person name="Miyauchi S."/>
            <person name="Serrano A."/>
            <person name="Linde D."/>
            <person name="Babiker R."/>
            <person name="Drula E."/>
            <person name="Ayuso-Fernandez I."/>
            <person name="Pacheco R."/>
            <person name="Padilla G."/>
            <person name="Ferreira P."/>
            <person name="Barriuso J."/>
            <person name="Kellner H."/>
            <person name="Castanera R."/>
            <person name="Alfaro M."/>
            <person name="Ramirez L."/>
            <person name="Pisabarro A.G."/>
            <person name="Kuo A."/>
            <person name="Tritt A."/>
            <person name="Lipzen A."/>
            <person name="He G."/>
            <person name="Yan M."/>
            <person name="Ng V."/>
            <person name="Cullen D."/>
            <person name="Martin F."/>
            <person name="Rosso M.-N."/>
            <person name="Henrissat B."/>
            <person name="Hibbett D."/>
            <person name="Martinez A.T."/>
            <person name="Grigoriev I.V."/>
        </authorList>
    </citation>
    <scope>NUCLEOTIDE SEQUENCE</scope>
    <source>
        <strain evidence="6">CBS 506.95</strain>
    </source>
</reference>
<name>A0A9P6E8A3_9AGAR</name>
<dbReference type="EC" id="2.1.1.100" evidence="5"/>
<keyword evidence="4 5" id="KW-0472">Membrane</keyword>
<organism evidence="6 7">
    <name type="scientific">Crepidotus variabilis</name>
    <dbReference type="NCBI Taxonomy" id="179855"/>
    <lineage>
        <taxon>Eukaryota</taxon>
        <taxon>Fungi</taxon>
        <taxon>Dikarya</taxon>
        <taxon>Basidiomycota</taxon>
        <taxon>Agaricomycotina</taxon>
        <taxon>Agaricomycetes</taxon>
        <taxon>Agaricomycetidae</taxon>
        <taxon>Agaricales</taxon>
        <taxon>Agaricineae</taxon>
        <taxon>Crepidotaceae</taxon>
        <taxon>Crepidotus</taxon>
    </lineage>
</organism>
<dbReference type="GO" id="GO:0004671">
    <property type="term" value="F:protein C-terminal S-isoprenylcysteine carboxyl O-methyltransferase activity"/>
    <property type="evidence" value="ECO:0007669"/>
    <property type="project" value="UniProtKB-EC"/>
</dbReference>
<evidence type="ECO:0000256" key="3">
    <source>
        <dbReference type="ARBA" id="ARBA00022989"/>
    </source>
</evidence>
<dbReference type="PANTHER" id="PTHR12714:SF9">
    <property type="entry name" value="PROTEIN-S-ISOPRENYLCYSTEINE O-METHYLTRANSFERASE"/>
    <property type="match status" value="1"/>
</dbReference>
<protein>
    <recommendedName>
        <fullName evidence="5">Protein-S-isoprenylcysteine O-methyltransferase</fullName>
        <ecNumber evidence="5">2.1.1.100</ecNumber>
    </recommendedName>
</protein>
<dbReference type="InterPro" id="IPR007269">
    <property type="entry name" value="ICMT_MeTrfase"/>
</dbReference>
<comment type="caution">
    <text evidence="5">Lacks conserved residue(s) required for the propagation of feature annotation.</text>
</comment>
<comment type="catalytic activity">
    <reaction evidence="5">
        <text>[protein]-C-terminal S-[(2E,6E)-farnesyl]-L-cysteine + S-adenosyl-L-methionine = [protein]-C-terminal S-[(2E,6E)-farnesyl]-L-cysteine methyl ester + S-adenosyl-L-homocysteine</text>
        <dbReference type="Rhea" id="RHEA:21672"/>
        <dbReference type="Rhea" id="RHEA-COMP:12125"/>
        <dbReference type="Rhea" id="RHEA-COMP:12126"/>
        <dbReference type="ChEBI" id="CHEBI:57856"/>
        <dbReference type="ChEBI" id="CHEBI:59789"/>
        <dbReference type="ChEBI" id="CHEBI:90510"/>
        <dbReference type="ChEBI" id="CHEBI:90511"/>
        <dbReference type="EC" id="2.1.1.100"/>
    </reaction>
</comment>
<dbReference type="OrthoDB" id="422086at2759"/>
<dbReference type="GO" id="GO:0032259">
    <property type="term" value="P:methylation"/>
    <property type="evidence" value="ECO:0007669"/>
    <property type="project" value="UniProtKB-KW"/>
</dbReference>
<keyword evidence="2 5" id="KW-0812">Transmembrane</keyword>
<dbReference type="AlphaFoldDB" id="A0A9P6E8A3"/>
<comment type="subcellular location">
    <subcellularLocation>
        <location evidence="5">Endoplasmic reticulum membrane</location>
        <topology evidence="5">Multi-pass membrane protein</topology>
    </subcellularLocation>
    <subcellularLocation>
        <location evidence="1">Membrane</location>
        <topology evidence="1">Multi-pass membrane protein</topology>
    </subcellularLocation>
</comment>
<dbReference type="Gene3D" id="1.20.120.1630">
    <property type="match status" value="1"/>
</dbReference>
<gene>
    <name evidence="6" type="ORF">CPB83DRAFT_861581</name>
</gene>
<dbReference type="EMBL" id="MU157901">
    <property type="protein sequence ID" value="KAF9524307.1"/>
    <property type="molecule type" value="Genomic_DNA"/>
</dbReference>
<dbReference type="Pfam" id="PF04140">
    <property type="entry name" value="ICMT"/>
    <property type="match status" value="1"/>
</dbReference>
<comment type="caution">
    <text evidence="6">The sequence shown here is derived from an EMBL/GenBank/DDBJ whole genome shotgun (WGS) entry which is preliminary data.</text>
</comment>
<comment type="similarity">
    <text evidence="5">Belongs to the class VI-like SAM-binding methyltransferase superfamily. Isoprenylcysteine carboxyl methyltransferase family.</text>
</comment>
<feature type="transmembrane region" description="Helical" evidence="5">
    <location>
        <begin position="40"/>
        <end position="62"/>
    </location>
</feature>
<keyword evidence="5 6" id="KW-0808">Transferase</keyword>
<keyword evidence="5" id="KW-0256">Endoplasmic reticulum</keyword>
<evidence type="ECO:0000256" key="5">
    <source>
        <dbReference type="RuleBase" id="RU362022"/>
    </source>
</evidence>
<dbReference type="PANTHER" id="PTHR12714">
    <property type="entry name" value="PROTEIN-S ISOPRENYLCYSTEINE O-METHYLTRANSFERASE"/>
    <property type="match status" value="1"/>
</dbReference>
<evidence type="ECO:0000256" key="2">
    <source>
        <dbReference type="ARBA" id="ARBA00022692"/>
    </source>
</evidence>
<evidence type="ECO:0000256" key="4">
    <source>
        <dbReference type="ARBA" id="ARBA00023136"/>
    </source>
</evidence>
<evidence type="ECO:0000256" key="1">
    <source>
        <dbReference type="ARBA" id="ARBA00004141"/>
    </source>
</evidence>
<keyword evidence="7" id="KW-1185">Reference proteome</keyword>
<evidence type="ECO:0000313" key="6">
    <source>
        <dbReference type="EMBL" id="KAF9524307.1"/>
    </source>
</evidence>
<dbReference type="GO" id="GO:0005789">
    <property type="term" value="C:endoplasmic reticulum membrane"/>
    <property type="evidence" value="ECO:0007669"/>
    <property type="project" value="UniProtKB-SubCell"/>
</dbReference>
<keyword evidence="5 6" id="KW-0489">Methyltransferase</keyword>
<keyword evidence="3 5" id="KW-1133">Transmembrane helix</keyword>
<dbReference type="Proteomes" id="UP000807306">
    <property type="component" value="Unassembled WGS sequence"/>
</dbReference>
<proteinExistence type="inferred from homology"/>
<keyword evidence="5" id="KW-0949">S-adenosyl-L-methionine</keyword>
<accession>A0A9P6E8A3</accession>